<evidence type="ECO:0000313" key="3">
    <source>
        <dbReference type="Proteomes" id="UP000266841"/>
    </source>
</evidence>
<dbReference type="EMBL" id="AGNL01050755">
    <property type="protein sequence ID" value="EJK43691.1"/>
    <property type="molecule type" value="Genomic_DNA"/>
</dbReference>
<name>K0R5D2_THAOC</name>
<keyword evidence="3" id="KW-1185">Reference proteome</keyword>
<evidence type="ECO:0000313" key="2">
    <source>
        <dbReference type="EMBL" id="EJK43691.1"/>
    </source>
</evidence>
<dbReference type="Proteomes" id="UP000266841">
    <property type="component" value="Unassembled WGS sequence"/>
</dbReference>
<comment type="caution">
    <text evidence="2">The sequence shown here is derived from an EMBL/GenBank/DDBJ whole genome shotgun (WGS) entry which is preliminary data.</text>
</comment>
<proteinExistence type="predicted"/>
<feature type="region of interest" description="Disordered" evidence="1">
    <location>
        <begin position="1"/>
        <end position="41"/>
    </location>
</feature>
<dbReference type="AlphaFoldDB" id="K0R5D2"/>
<gene>
    <name evidence="2" type="ORF">THAOC_37842</name>
</gene>
<organism evidence="2 3">
    <name type="scientific">Thalassiosira oceanica</name>
    <name type="common">Marine diatom</name>
    <dbReference type="NCBI Taxonomy" id="159749"/>
    <lineage>
        <taxon>Eukaryota</taxon>
        <taxon>Sar</taxon>
        <taxon>Stramenopiles</taxon>
        <taxon>Ochrophyta</taxon>
        <taxon>Bacillariophyta</taxon>
        <taxon>Coscinodiscophyceae</taxon>
        <taxon>Thalassiosirophycidae</taxon>
        <taxon>Thalassiosirales</taxon>
        <taxon>Thalassiosiraceae</taxon>
        <taxon>Thalassiosira</taxon>
    </lineage>
</organism>
<sequence>MSRRATFRQPHRHVDACPSTSLKSSGPKPILPPHPSSSREDALAGTVVRADVGLGLVARRVGRGVALEEERKQRGKKER</sequence>
<feature type="compositionally biased region" description="Basic residues" evidence="1">
    <location>
        <begin position="1"/>
        <end position="11"/>
    </location>
</feature>
<protein>
    <submittedName>
        <fullName evidence="2">Uncharacterized protein</fullName>
    </submittedName>
</protein>
<evidence type="ECO:0000256" key="1">
    <source>
        <dbReference type="SAM" id="MobiDB-lite"/>
    </source>
</evidence>
<reference evidence="2 3" key="1">
    <citation type="journal article" date="2012" name="Genome Biol.">
        <title>Genome and low-iron response of an oceanic diatom adapted to chronic iron limitation.</title>
        <authorList>
            <person name="Lommer M."/>
            <person name="Specht M."/>
            <person name="Roy A.S."/>
            <person name="Kraemer L."/>
            <person name="Andreson R."/>
            <person name="Gutowska M.A."/>
            <person name="Wolf J."/>
            <person name="Bergner S.V."/>
            <person name="Schilhabel M.B."/>
            <person name="Klostermeier U.C."/>
            <person name="Beiko R.G."/>
            <person name="Rosenstiel P."/>
            <person name="Hippler M."/>
            <person name="Laroche J."/>
        </authorList>
    </citation>
    <scope>NUCLEOTIDE SEQUENCE [LARGE SCALE GENOMIC DNA]</scope>
    <source>
        <strain evidence="2 3">CCMP1005</strain>
    </source>
</reference>
<accession>K0R5D2</accession>